<dbReference type="PANTHER" id="PTHR12874">
    <property type="entry name" value="F-BOX ONLY PROTEIN 48-RELATED"/>
    <property type="match status" value="1"/>
</dbReference>
<dbReference type="FunFam" id="1.20.1280.50:FF:000012">
    <property type="entry name" value="F-box only protein 9"/>
    <property type="match status" value="1"/>
</dbReference>
<name>A0A6L2PB03_COPFO</name>
<evidence type="ECO:0000256" key="6">
    <source>
        <dbReference type="ARBA" id="ARBA00022803"/>
    </source>
</evidence>
<feature type="domain" description="F-box protein Hrt3/FBXO9 C-terminal" evidence="10">
    <location>
        <begin position="340"/>
        <end position="457"/>
    </location>
</feature>
<evidence type="ECO:0000256" key="7">
    <source>
        <dbReference type="PROSITE-ProRule" id="PRU00339"/>
    </source>
</evidence>
<keyword evidence="4" id="KW-0963">Cytoplasm</keyword>
<comment type="subcellular location">
    <subcellularLocation>
        <location evidence="1">Cytoplasm</location>
    </subcellularLocation>
</comment>
<dbReference type="PROSITE" id="PS50005">
    <property type="entry name" value="TPR"/>
    <property type="match status" value="1"/>
</dbReference>
<dbReference type="EMBL" id="BLKM01006643">
    <property type="protein sequence ID" value="GFG28550.1"/>
    <property type="molecule type" value="Genomic_DNA"/>
</dbReference>
<feature type="domain" description="F-box" evidence="9">
    <location>
        <begin position="276"/>
        <end position="325"/>
    </location>
</feature>
<feature type="repeat" description="TPR" evidence="7">
    <location>
        <begin position="169"/>
        <end position="202"/>
    </location>
</feature>
<evidence type="ECO:0000256" key="2">
    <source>
        <dbReference type="ARBA" id="ARBA00004906"/>
    </source>
</evidence>
<dbReference type="SMART" id="SM00028">
    <property type="entry name" value="TPR"/>
    <property type="match status" value="1"/>
</dbReference>
<feature type="compositionally biased region" description="Low complexity" evidence="8">
    <location>
        <begin position="86"/>
        <end position="97"/>
    </location>
</feature>
<dbReference type="PANTHER" id="PTHR12874:SF29">
    <property type="entry name" value="F-BOX ONLY PROTEIN 9"/>
    <property type="match status" value="1"/>
</dbReference>
<dbReference type="FunCoup" id="A0A6L2PB03">
    <property type="interactions" value="313"/>
</dbReference>
<feature type="region of interest" description="Disordered" evidence="8">
    <location>
        <begin position="136"/>
        <end position="164"/>
    </location>
</feature>
<evidence type="ECO:0000313" key="11">
    <source>
        <dbReference type="EMBL" id="GFG28550.1"/>
    </source>
</evidence>
<evidence type="ECO:0000256" key="3">
    <source>
        <dbReference type="ARBA" id="ARBA00019775"/>
    </source>
</evidence>
<keyword evidence="6 7" id="KW-0802">TPR repeat</keyword>
<dbReference type="InParanoid" id="A0A6L2PB03"/>
<feature type="region of interest" description="Disordered" evidence="8">
    <location>
        <begin position="215"/>
        <end position="245"/>
    </location>
</feature>
<gene>
    <name evidence="11" type="ORF">Cfor_07559</name>
</gene>
<evidence type="ECO:0000259" key="10">
    <source>
        <dbReference type="Pfam" id="PF19270"/>
    </source>
</evidence>
<dbReference type="CDD" id="cd22089">
    <property type="entry name" value="F-box_FBXO9"/>
    <property type="match status" value="1"/>
</dbReference>
<evidence type="ECO:0000256" key="4">
    <source>
        <dbReference type="ARBA" id="ARBA00022490"/>
    </source>
</evidence>
<comment type="caution">
    <text evidence="11">The sequence shown here is derived from an EMBL/GenBank/DDBJ whole genome shotgun (WGS) entry which is preliminary data.</text>
</comment>
<organism evidence="11 12">
    <name type="scientific">Coptotermes formosanus</name>
    <name type="common">Formosan subterranean termite</name>
    <dbReference type="NCBI Taxonomy" id="36987"/>
    <lineage>
        <taxon>Eukaryota</taxon>
        <taxon>Metazoa</taxon>
        <taxon>Ecdysozoa</taxon>
        <taxon>Arthropoda</taxon>
        <taxon>Hexapoda</taxon>
        <taxon>Insecta</taxon>
        <taxon>Pterygota</taxon>
        <taxon>Neoptera</taxon>
        <taxon>Polyneoptera</taxon>
        <taxon>Dictyoptera</taxon>
        <taxon>Blattodea</taxon>
        <taxon>Blattoidea</taxon>
        <taxon>Termitoidae</taxon>
        <taxon>Rhinotermitidae</taxon>
        <taxon>Coptotermes</taxon>
    </lineage>
</organism>
<dbReference type="InterPro" id="IPR001810">
    <property type="entry name" value="F-box_dom"/>
</dbReference>
<keyword evidence="12" id="KW-1185">Reference proteome</keyword>
<dbReference type="Proteomes" id="UP000502823">
    <property type="component" value="Unassembled WGS sequence"/>
</dbReference>
<dbReference type="GO" id="GO:0019005">
    <property type="term" value="C:SCF ubiquitin ligase complex"/>
    <property type="evidence" value="ECO:0007669"/>
    <property type="project" value="TreeGrafter"/>
</dbReference>
<reference evidence="12" key="1">
    <citation type="submission" date="2020-01" db="EMBL/GenBank/DDBJ databases">
        <title>Draft genome sequence of the Termite Coptotermes fromosanus.</title>
        <authorList>
            <person name="Itakura S."/>
            <person name="Yosikawa Y."/>
            <person name="Umezawa K."/>
        </authorList>
    </citation>
    <scope>NUCLEOTIDE SEQUENCE [LARGE SCALE GENOMIC DNA]</scope>
</reference>
<keyword evidence="5" id="KW-0833">Ubl conjugation pathway</keyword>
<dbReference type="InterPro" id="IPR045464">
    <property type="entry name" value="Hrt3/FBXO9_C"/>
</dbReference>
<dbReference type="SUPFAM" id="SSF81383">
    <property type="entry name" value="F-box domain"/>
    <property type="match status" value="1"/>
</dbReference>
<dbReference type="OrthoDB" id="2117972at2759"/>
<accession>A0A6L2PB03</accession>
<evidence type="ECO:0000259" key="9">
    <source>
        <dbReference type="Pfam" id="PF12937"/>
    </source>
</evidence>
<dbReference type="InterPro" id="IPR019734">
    <property type="entry name" value="TPR_rpt"/>
</dbReference>
<protein>
    <recommendedName>
        <fullName evidence="3">F-box only protein 9</fullName>
    </recommendedName>
</protein>
<dbReference type="Gene3D" id="1.20.1280.50">
    <property type="match status" value="1"/>
</dbReference>
<sequence length="535" mass="61453">MAAAVRAKKCCRSVFFAVAESGIILDDTEYISSLVIHSDTDLDCLNYDHVTVRVSRKPLLCGASLLSSNQYNHTLPSVNVVGSAGGSQENGSSSGVGQSSGGDGVDGEEQEESSSSHVLNVEDALTTFRQQWQHELETSPRHVLKSNPSDNTTVEGGEEENDLNVESEAKMLFLKGVENEQNGKLYEAIQFYRRAVQLVPDIEFRLYDANKLKPKERQEVDNSEDDLEVGPDQEEDIGLEDEDGDNDADLLSRLQRLFSRSVCVCTPHHEQKATHISALPMEIILYIFRWVVSSDLDLRSLEMCSYVCRGFYLCSRDPEIWRLACARVWGVNCGGLTQYESWRKMFIERPRLHFNGCYISKTTYIRNGENSFQDQFYRPWHVVEYYRYLRFFPEGLVLMLTTPDDPLSSLGQLRFRTPKNPTVLSGHYRLHEDRVVLVLRRQDSAVKMTVNNRYRGRRREGTQDLGEQTFHLELQIVAYRNRNHAQLVWQHYSVFTRFRNGQENTTTFDLPGNRYPPYWFSRVKSYTAESENPLQ</sequence>
<dbReference type="InterPro" id="IPR036047">
    <property type="entry name" value="F-box-like_dom_sf"/>
</dbReference>
<evidence type="ECO:0000313" key="12">
    <source>
        <dbReference type="Proteomes" id="UP000502823"/>
    </source>
</evidence>
<feature type="compositionally biased region" description="Acidic residues" evidence="8">
    <location>
        <begin position="221"/>
        <end position="245"/>
    </location>
</feature>
<feature type="region of interest" description="Disordered" evidence="8">
    <location>
        <begin position="80"/>
        <end position="118"/>
    </location>
</feature>
<dbReference type="GO" id="GO:0005737">
    <property type="term" value="C:cytoplasm"/>
    <property type="evidence" value="ECO:0007669"/>
    <property type="project" value="UniProtKB-SubCell"/>
</dbReference>
<evidence type="ECO:0000256" key="5">
    <source>
        <dbReference type="ARBA" id="ARBA00022786"/>
    </source>
</evidence>
<dbReference type="Pfam" id="PF19270">
    <property type="entry name" value="FBO_C"/>
    <property type="match status" value="1"/>
</dbReference>
<evidence type="ECO:0000256" key="8">
    <source>
        <dbReference type="SAM" id="MobiDB-lite"/>
    </source>
</evidence>
<proteinExistence type="predicted"/>
<dbReference type="Pfam" id="PF12937">
    <property type="entry name" value="F-box-like"/>
    <property type="match status" value="1"/>
</dbReference>
<dbReference type="GO" id="GO:0031146">
    <property type="term" value="P:SCF-dependent proteasomal ubiquitin-dependent protein catabolic process"/>
    <property type="evidence" value="ECO:0007669"/>
    <property type="project" value="TreeGrafter"/>
</dbReference>
<comment type="pathway">
    <text evidence="2">Protein modification; protein ubiquitination.</text>
</comment>
<evidence type="ECO:0000256" key="1">
    <source>
        <dbReference type="ARBA" id="ARBA00004496"/>
    </source>
</evidence>
<dbReference type="AlphaFoldDB" id="A0A6L2PB03"/>